<accession>A0A1I0JQB1</accession>
<organism evidence="1 2">
    <name type="scientific">Draconibacterium orientale</name>
    <dbReference type="NCBI Taxonomy" id="1168034"/>
    <lineage>
        <taxon>Bacteria</taxon>
        <taxon>Pseudomonadati</taxon>
        <taxon>Bacteroidota</taxon>
        <taxon>Bacteroidia</taxon>
        <taxon>Marinilabiliales</taxon>
        <taxon>Prolixibacteraceae</taxon>
        <taxon>Draconibacterium</taxon>
    </lineage>
</organism>
<dbReference type="GO" id="GO:0016787">
    <property type="term" value="F:hydrolase activity"/>
    <property type="evidence" value="ECO:0007669"/>
    <property type="project" value="UniProtKB-KW"/>
</dbReference>
<dbReference type="OrthoDB" id="5450317at2"/>
<reference evidence="1 2" key="1">
    <citation type="submission" date="2016-10" db="EMBL/GenBank/DDBJ databases">
        <authorList>
            <person name="de Groot N.N."/>
        </authorList>
    </citation>
    <scope>NUCLEOTIDE SEQUENCE [LARGE SCALE GENOMIC DNA]</scope>
    <source>
        <strain evidence="1 2">DSM 25947</strain>
    </source>
</reference>
<evidence type="ECO:0000313" key="1">
    <source>
        <dbReference type="EMBL" id="SEU12071.1"/>
    </source>
</evidence>
<proteinExistence type="predicted"/>
<dbReference type="Gene3D" id="3.20.20.140">
    <property type="entry name" value="Metal-dependent hydrolases"/>
    <property type="match status" value="1"/>
</dbReference>
<protein>
    <submittedName>
        <fullName evidence="1">Amidohydrolase</fullName>
    </submittedName>
</protein>
<dbReference type="SUPFAM" id="SSF51556">
    <property type="entry name" value="Metallo-dependent hydrolases"/>
    <property type="match status" value="2"/>
</dbReference>
<name>A0A1I0JQB1_9BACT</name>
<dbReference type="Proteomes" id="UP000181981">
    <property type="component" value="Unassembled WGS sequence"/>
</dbReference>
<dbReference type="AlphaFoldDB" id="A0A1I0JQB1"/>
<dbReference type="EMBL" id="FOHT01000049">
    <property type="protein sequence ID" value="SEU12071.1"/>
    <property type="molecule type" value="Genomic_DNA"/>
</dbReference>
<evidence type="ECO:0000313" key="2">
    <source>
        <dbReference type="Proteomes" id="UP000181981"/>
    </source>
</evidence>
<gene>
    <name evidence="1" type="ORF">SAMN05444285_14911</name>
</gene>
<keyword evidence="1" id="KW-0378">Hydrolase</keyword>
<dbReference type="InterPro" id="IPR032466">
    <property type="entry name" value="Metal_Hydrolase"/>
</dbReference>
<sequence>MFFKPIIMTTYYDIHCHIFNKDVIIRKLVNVVQSLLAIKDLVDKGVTSAELRFKIDGINRTLEEVTQPSSEDVFEALDKVYRGKVITTPLMFDLTYADDNDDDENQNKRYRKRIKRIFWLLSVALPFIKMRVNRKLQSEELAEAFDKIRDHVKQFEDSFDRKSDEEVEIFDNANYAQQIADLEYLAGEYETIKPFFSVDPRREYKGKVNLVDKLKEKIIAEDGRFAGVKLYAPAGFSPTDPVLMGTRNTSGIYALCQEHNIPITVHNSNSGFACLSSVLKVRGDVLLNGNTLKPKKPLVFDYRFFSRKVHKAIAERATKLNHPKLWELVMKKYPELTINFAHFGGSGQIMDYINYNFPEEQKRVDEEEFEDAIMSLSNKDKKIIREAYTLKRRKRILRDDLTIAERAKVWNALYRTGFIDNWAKAIFDIIKNPKYPNAYTDLSCFSEGTVIESPTSQEMVFSIRETLSTFKTSFFDKLTDYERSKILYGSDYYLTQFFGPSMEQYFSDFKAAFGDDFDTIASANPKRFLGINL</sequence>